<dbReference type="InterPro" id="IPR022789">
    <property type="entry name" value="ParD"/>
</dbReference>
<gene>
    <name evidence="1" type="ORF">ASILVAE211_03680</name>
</gene>
<dbReference type="Proteomes" id="UP000708298">
    <property type="component" value="Unassembled WGS sequence"/>
</dbReference>
<dbReference type="Gene3D" id="6.10.10.120">
    <property type="entry name" value="Antitoxin ParD1-like"/>
    <property type="match status" value="1"/>
</dbReference>
<dbReference type="Pfam" id="PF03693">
    <property type="entry name" value="ParD_antitoxin"/>
    <property type="match status" value="1"/>
</dbReference>
<dbReference type="InterPro" id="IPR038296">
    <property type="entry name" value="ParD_sf"/>
</dbReference>
<protein>
    <submittedName>
        <fullName evidence="1">Type II toxin-antitoxin system ParD family antitoxin</fullName>
    </submittedName>
</protein>
<comment type="caution">
    <text evidence="1">The sequence shown here is derived from an EMBL/GenBank/DDBJ whole genome shotgun (WGS) entry which is preliminary data.</text>
</comment>
<sequence length="93" mass="10676">MDVILTLDQERLVADAVAVGRFQRPEDVVREALTLWERRERELAAFRVDLDRIEASMAAGDARPVKEESMRELVDSVKRRGRERLAEKAARQG</sequence>
<keyword evidence="2" id="KW-1185">Reference proteome</keyword>
<dbReference type="AlphaFoldDB" id="A0A963YPD6"/>
<name>A0A963YPD6_9PROT</name>
<dbReference type="EMBL" id="JAESVB010000001">
    <property type="protein sequence ID" value="MCB8874272.1"/>
    <property type="molecule type" value="Genomic_DNA"/>
</dbReference>
<reference evidence="1" key="2">
    <citation type="submission" date="2021-01" db="EMBL/GenBank/DDBJ databases">
        <authorList>
            <person name="Mieszkin S."/>
            <person name="Pouder E."/>
            <person name="Alain K."/>
        </authorList>
    </citation>
    <scope>NUCLEOTIDE SEQUENCE</scope>
    <source>
        <strain evidence="1">HW T2.11</strain>
    </source>
</reference>
<proteinExistence type="predicted"/>
<reference evidence="1" key="1">
    <citation type="journal article" date="2021" name="Microorganisms">
        <title>Acidisoma silvae sp. nov. and Acidisomacellulosilytica sp. nov., Two Acidophilic Bacteria Isolated from Decaying Wood, Hydrolyzing Cellulose and Producing Poly-3-hydroxybutyrate.</title>
        <authorList>
            <person name="Mieszkin S."/>
            <person name="Pouder E."/>
            <person name="Uroz S."/>
            <person name="Simon-Colin C."/>
            <person name="Alain K."/>
        </authorList>
    </citation>
    <scope>NUCLEOTIDE SEQUENCE</scope>
    <source>
        <strain evidence="1">HW T2.11</strain>
    </source>
</reference>
<accession>A0A963YPD6</accession>
<dbReference type="RefSeq" id="WP_227319918.1">
    <property type="nucleotide sequence ID" value="NZ_JAESVB010000001.1"/>
</dbReference>
<evidence type="ECO:0000313" key="2">
    <source>
        <dbReference type="Proteomes" id="UP000708298"/>
    </source>
</evidence>
<evidence type="ECO:0000313" key="1">
    <source>
        <dbReference type="EMBL" id="MCB8874272.1"/>
    </source>
</evidence>
<organism evidence="1 2">
    <name type="scientific">Acidisoma silvae</name>
    <dbReference type="NCBI Taxonomy" id="2802396"/>
    <lineage>
        <taxon>Bacteria</taxon>
        <taxon>Pseudomonadati</taxon>
        <taxon>Pseudomonadota</taxon>
        <taxon>Alphaproteobacteria</taxon>
        <taxon>Acetobacterales</taxon>
        <taxon>Acidocellaceae</taxon>
        <taxon>Acidisoma</taxon>
    </lineage>
</organism>